<proteinExistence type="inferred from homology"/>
<dbReference type="EMBL" id="WLZY01000003">
    <property type="protein sequence ID" value="NDL57791.1"/>
    <property type="molecule type" value="Genomic_DNA"/>
</dbReference>
<dbReference type="InterPro" id="IPR005247">
    <property type="entry name" value="YbhB_YbcL/LppC-like"/>
</dbReference>
<dbReference type="RefSeq" id="WP_162450447.1">
    <property type="nucleotide sequence ID" value="NZ_WLZY01000003.1"/>
</dbReference>
<keyword evidence="4" id="KW-1185">Reference proteome</keyword>
<feature type="compositionally biased region" description="Basic and acidic residues" evidence="2">
    <location>
        <begin position="17"/>
        <end position="31"/>
    </location>
</feature>
<dbReference type="Gene3D" id="3.90.280.10">
    <property type="entry name" value="PEBP-like"/>
    <property type="match status" value="1"/>
</dbReference>
<reference evidence="3 4" key="1">
    <citation type="submission" date="2019-11" db="EMBL/GenBank/DDBJ databases">
        <authorList>
            <person name="Li X.-J."/>
            <person name="Feng X.-M."/>
        </authorList>
    </citation>
    <scope>NUCLEOTIDE SEQUENCE [LARGE SCALE GENOMIC DNA]</scope>
    <source>
        <strain evidence="3 4">XMNu-373</strain>
    </source>
</reference>
<dbReference type="InterPro" id="IPR036610">
    <property type="entry name" value="PEBP-like_sf"/>
</dbReference>
<name>A0A7K3M391_9ACTN</name>
<dbReference type="InterPro" id="IPR008914">
    <property type="entry name" value="PEBP"/>
</dbReference>
<comment type="similarity">
    <text evidence="1">Belongs to the UPF0098 family.</text>
</comment>
<accession>A0A7K3M391</accession>
<dbReference type="CDD" id="cd00865">
    <property type="entry name" value="PEBP_bact_arch"/>
    <property type="match status" value="1"/>
</dbReference>
<organism evidence="3 4">
    <name type="scientific">Phytoactinopolyspora mesophila</name>
    <dbReference type="NCBI Taxonomy" id="2650750"/>
    <lineage>
        <taxon>Bacteria</taxon>
        <taxon>Bacillati</taxon>
        <taxon>Actinomycetota</taxon>
        <taxon>Actinomycetes</taxon>
        <taxon>Jiangellales</taxon>
        <taxon>Jiangellaceae</taxon>
        <taxon>Phytoactinopolyspora</taxon>
    </lineage>
</organism>
<evidence type="ECO:0000313" key="4">
    <source>
        <dbReference type="Proteomes" id="UP000460435"/>
    </source>
</evidence>
<evidence type="ECO:0000313" key="3">
    <source>
        <dbReference type="EMBL" id="NDL57791.1"/>
    </source>
</evidence>
<comment type="caution">
    <text evidence="3">The sequence shown here is derived from an EMBL/GenBank/DDBJ whole genome shotgun (WGS) entry which is preliminary data.</text>
</comment>
<dbReference type="NCBIfam" id="TIGR00481">
    <property type="entry name" value="YbhB/YbcL family Raf kinase inhibitor-like protein"/>
    <property type="match status" value="1"/>
</dbReference>
<dbReference type="Proteomes" id="UP000460435">
    <property type="component" value="Unassembled WGS sequence"/>
</dbReference>
<gene>
    <name evidence="3" type="ORF">F7O44_11960</name>
</gene>
<dbReference type="SUPFAM" id="SSF49777">
    <property type="entry name" value="PEBP-like"/>
    <property type="match status" value="1"/>
</dbReference>
<protein>
    <submittedName>
        <fullName evidence="3">YbhB/YbcL family Raf kinase inhibitor-like protein</fullName>
    </submittedName>
</protein>
<evidence type="ECO:0000256" key="2">
    <source>
        <dbReference type="SAM" id="MobiDB-lite"/>
    </source>
</evidence>
<dbReference type="PANTHER" id="PTHR30289:SF1">
    <property type="entry name" value="PEBP (PHOSPHATIDYLETHANOLAMINE-BINDING PROTEIN) FAMILY PROTEIN"/>
    <property type="match status" value="1"/>
</dbReference>
<feature type="region of interest" description="Disordered" evidence="2">
    <location>
        <begin position="14"/>
        <end position="33"/>
    </location>
</feature>
<dbReference type="AlphaFoldDB" id="A0A7K3M391"/>
<sequence>MALNIKDLKITSPDIGPDARLDDRHAKDRENTPPVLRISGVPDGTAELALVCHDPDAPLPWGFTHWTLYGIPADTKELGSDADIQFRPGPNNFGAEGYGGPRPPAGHGPHRYYFWVYALSRSVEGAPSLREFLDDYGDAIIEQNRVVGIYER</sequence>
<evidence type="ECO:0000256" key="1">
    <source>
        <dbReference type="ARBA" id="ARBA00007120"/>
    </source>
</evidence>
<dbReference type="PANTHER" id="PTHR30289">
    <property type="entry name" value="UNCHARACTERIZED PROTEIN YBCL-RELATED"/>
    <property type="match status" value="1"/>
</dbReference>
<dbReference type="Pfam" id="PF01161">
    <property type="entry name" value="PBP"/>
    <property type="match status" value="1"/>
</dbReference>